<evidence type="ECO:0000256" key="9">
    <source>
        <dbReference type="PROSITE-ProRule" id="PRU00473"/>
    </source>
</evidence>
<evidence type="ECO:0000256" key="2">
    <source>
        <dbReference type="ARBA" id="ARBA00022448"/>
    </source>
</evidence>
<evidence type="ECO:0000256" key="4">
    <source>
        <dbReference type="ARBA" id="ARBA00022692"/>
    </source>
</evidence>
<keyword evidence="11" id="KW-0732">Signal</keyword>
<dbReference type="GO" id="GO:0046930">
    <property type="term" value="C:pore complex"/>
    <property type="evidence" value="ECO:0007669"/>
    <property type="project" value="UniProtKB-KW"/>
</dbReference>
<dbReference type="PANTHER" id="PTHR30329:SF21">
    <property type="entry name" value="LIPOPROTEIN YIAD-RELATED"/>
    <property type="match status" value="1"/>
</dbReference>
<dbReference type="InterPro" id="IPR011250">
    <property type="entry name" value="OMP/PagP_B-barrel"/>
</dbReference>
<reference evidence="13 14" key="1">
    <citation type="journal article" date="2018" name="Nat. Biotechnol.">
        <title>A standardized bacterial taxonomy based on genome phylogeny substantially revises the tree of life.</title>
        <authorList>
            <person name="Parks D.H."/>
            <person name="Chuvochina M."/>
            <person name="Waite D.W."/>
            <person name="Rinke C."/>
            <person name="Skarshewski A."/>
            <person name="Chaumeil P.A."/>
            <person name="Hugenholtz P."/>
        </authorList>
    </citation>
    <scope>NUCLEOTIDE SEQUENCE [LARGE SCALE GENOMIC DNA]</scope>
    <source>
        <strain evidence="13">UBA8844</strain>
    </source>
</reference>
<dbReference type="Gene3D" id="2.60.40.1080">
    <property type="match status" value="2"/>
</dbReference>
<evidence type="ECO:0000256" key="6">
    <source>
        <dbReference type="ARBA" id="ARBA00023114"/>
    </source>
</evidence>
<keyword evidence="3" id="KW-1134">Transmembrane beta strand</keyword>
<dbReference type="AlphaFoldDB" id="A0A3D4V6Z7"/>
<dbReference type="PRINTS" id="PR01021">
    <property type="entry name" value="OMPADOMAIN"/>
</dbReference>
<dbReference type="Gene3D" id="3.30.1330.60">
    <property type="entry name" value="OmpA-like domain"/>
    <property type="match status" value="1"/>
</dbReference>
<dbReference type="InterPro" id="IPR006665">
    <property type="entry name" value="OmpA-like"/>
</dbReference>
<evidence type="ECO:0000256" key="1">
    <source>
        <dbReference type="ARBA" id="ARBA00004571"/>
    </source>
</evidence>
<protein>
    <recommendedName>
        <fullName evidence="12">OmpA-like domain-containing protein</fullName>
    </recommendedName>
</protein>
<dbReference type="SUPFAM" id="SSF103088">
    <property type="entry name" value="OmpA-like"/>
    <property type="match status" value="1"/>
</dbReference>
<evidence type="ECO:0000256" key="5">
    <source>
        <dbReference type="ARBA" id="ARBA00023065"/>
    </source>
</evidence>
<dbReference type="CDD" id="cd07185">
    <property type="entry name" value="OmpA_C-like"/>
    <property type="match status" value="1"/>
</dbReference>
<dbReference type="PROSITE" id="PS51123">
    <property type="entry name" value="OMPA_2"/>
    <property type="match status" value="1"/>
</dbReference>
<evidence type="ECO:0000256" key="8">
    <source>
        <dbReference type="ARBA" id="ARBA00023237"/>
    </source>
</evidence>
<feature type="domain" description="OmpA-like" evidence="12">
    <location>
        <begin position="369"/>
        <end position="508"/>
    </location>
</feature>
<dbReference type="SMART" id="SM00635">
    <property type="entry name" value="BID_2"/>
    <property type="match status" value="2"/>
</dbReference>
<dbReference type="GO" id="GO:0006811">
    <property type="term" value="P:monoatomic ion transport"/>
    <property type="evidence" value="ECO:0007669"/>
    <property type="project" value="UniProtKB-KW"/>
</dbReference>
<dbReference type="Pfam" id="PF02368">
    <property type="entry name" value="Big_2"/>
    <property type="match status" value="2"/>
</dbReference>
<dbReference type="SUPFAM" id="SSF49373">
    <property type="entry name" value="Invasin/intimin cell-adhesion fragments"/>
    <property type="match status" value="2"/>
</dbReference>
<name>A0A3D4V6Z7_9BACT</name>
<keyword evidence="6" id="KW-0626">Porin</keyword>
<evidence type="ECO:0000256" key="11">
    <source>
        <dbReference type="SAM" id="SignalP"/>
    </source>
</evidence>
<dbReference type="InterPro" id="IPR006664">
    <property type="entry name" value="OMP_bac"/>
</dbReference>
<dbReference type="EMBL" id="DPIY01000006">
    <property type="protein sequence ID" value="HCT56871.1"/>
    <property type="molecule type" value="Genomic_DNA"/>
</dbReference>
<feature type="compositionally biased region" description="Basic and acidic residues" evidence="10">
    <location>
        <begin position="517"/>
        <end position="531"/>
    </location>
</feature>
<gene>
    <name evidence="13" type="ORF">DGD08_06615</name>
</gene>
<keyword evidence="8" id="KW-0998">Cell outer membrane</keyword>
<sequence length="531" mass="56403">MKTKLVGISLLAAIAAVPTAHAQGLGDRIEVGIFGQYTRLDTDLRMKQDIIGGGGRIGMSVYKWLGVEGDINVGRTEALRNPFETITYRPFRGLATLTIPVTSSKKTSLILGAGYLNSVFAGRATANEYEDGFSALAGLKICGSGKWGARFDGVYDNNPSPNEQELDGTSSNMGFRLGFTYALRGACAAAGTPFDWALRIDPASATVNRGTDRQFALSAAETSARPIELRNVQNLTCSSSDASVATVDNTGKVTAVKAGTATITCRGTVKKLERSVQSTVTVPAPDWTLTLSPSSGSTDVGKTLSFTSKATDADNVDLGAITWTSANNSIASVNNGTVTCNAAGTTTITVSKTAHGATKTQQATVECKALPAARVAFDTTLFSFDRAVVLKAGNDTLKVIVDVMKANPSIRISIEGHTDWYGSEAYNNKLAKSRAEAVYKQLLKVAGTDADAIKGRVVWSSFGEQCILVRDGDTEQEPPPANRSRISDANRRAQAANRRVEIWQQLDGQNAPTSCRSEGERSGRRSFGDLK</sequence>
<evidence type="ECO:0000259" key="12">
    <source>
        <dbReference type="PROSITE" id="PS51123"/>
    </source>
</evidence>
<comment type="subcellular location">
    <subcellularLocation>
        <location evidence="1">Cell outer membrane</location>
        <topology evidence="1">Multi-pass membrane protein</topology>
    </subcellularLocation>
</comment>
<dbReference type="Proteomes" id="UP000264071">
    <property type="component" value="Unassembled WGS sequence"/>
</dbReference>
<keyword evidence="2" id="KW-0813">Transport</keyword>
<evidence type="ECO:0000256" key="3">
    <source>
        <dbReference type="ARBA" id="ARBA00022452"/>
    </source>
</evidence>
<evidence type="ECO:0000256" key="7">
    <source>
        <dbReference type="ARBA" id="ARBA00023136"/>
    </source>
</evidence>
<keyword evidence="7 9" id="KW-0472">Membrane</keyword>
<feature type="chain" id="PRO_5017672877" description="OmpA-like domain-containing protein" evidence="11">
    <location>
        <begin position="23"/>
        <end position="531"/>
    </location>
</feature>
<dbReference type="GO" id="GO:0009279">
    <property type="term" value="C:cell outer membrane"/>
    <property type="evidence" value="ECO:0007669"/>
    <property type="project" value="UniProtKB-SubCell"/>
</dbReference>
<dbReference type="InterPro" id="IPR008964">
    <property type="entry name" value="Invasin/intimin_cell_adhesion"/>
</dbReference>
<dbReference type="SUPFAM" id="SSF56925">
    <property type="entry name" value="OMPA-like"/>
    <property type="match status" value="1"/>
</dbReference>
<proteinExistence type="predicted"/>
<keyword evidence="4" id="KW-0812">Transmembrane</keyword>
<dbReference type="Pfam" id="PF00691">
    <property type="entry name" value="OmpA"/>
    <property type="match status" value="1"/>
</dbReference>
<dbReference type="GO" id="GO:0015288">
    <property type="term" value="F:porin activity"/>
    <property type="evidence" value="ECO:0007669"/>
    <property type="project" value="UniProtKB-KW"/>
</dbReference>
<keyword evidence="5" id="KW-0406">Ion transport</keyword>
<comment type="caution">
    <text evidence="13">The sequence shown here is derived from an EMBL/GenBank/DDBJ whole genome shotgun (WGS) entry which is preliminary data.</text>
</comment>
<dbReference type="PANTHER" id="PTHR30329">
    <property type="entry name" value="STATOR ELEMENT OF FLAGELLAR MOTOR COMPLEX"/>
    <property type="match status" value="1"/>
</dbReference>
<feature type="signal peptide" evidence="11">
    <location>
        <begin position="1"/>
        <end position="22"/>
    </location>
</feature>
<evidence type="ECO:0000256" key="10">
    <source>
        <dbReference type="SAM" id="MobiDB-lite"/>
    </source>
</evidence>
<dbReference type="InterPro" id="IPR036737">
    <property type="entry name" value="OmpA-like_sf"/>
</dbReference>
<accession>A0A3D4V6Z7</accession>
<evidence type="ECO:0000313" key="13">
    <source>
        <dbReference type="EMBL" id="HCT56871.1"/>
    </source>
</evidence>
<evidence type="ECO:0000313" key="14">
    <source>
        <dbReference type="Proteomes" id="UP000264071"/>
    </source>
</evidence>
<dbReference type="InterPro" id="IPR003343">
    <property type="entry name" value="Big_2"/>
</dbReference>
<organism evidence="13 14">
    <name type="scientific">Gemmatimonas aurantiaca</name>
    <dbReference type="NCBI Taxonomy" id="173480"/>
    <lineage>
        <taxon>Bacteria</taxon>
        <taxon>Pseudomonadati</taxon>
        <taxon>Gemmatimonadota</taxon>
        <taxon>Gemmatimonadia</taxon>
        <taxon>Gemmatimonadales</taxon>
        <taxon>Gemmatimonadaceae</taxon>
        <taxon>Gemmatimonas</taxon>
    </lineage>
</organism>
<dbReference type="InterPro" id="IPR050330">
    <property type="entry name" value="Bact_OuterMem_StrucFunc"/>
</dbReference>
<feature type="region of interest" description="Disordered" evidence="10">
    <location>
        <begin position="471"/>
        <end position="531"/>
    </location>
</feature>